<reference evidence="1 2" key="1">
    <citation type="journal article" date="2024" name="G3 (Bethesda)">
        <title>Genome assembly of Hibiscus sabdariffa L. provides insights into metabolisms of medicinal natural products.</title>
        <authorList>
            <person name="Kim T."/>
        </authorList>
    </citation>
    <scope>NUCLEOTIDE SEQUENCE [LARGE SCALE GENOMIC DNA]</scope>
    <source>
        <strain evidence="1">TK-2024</strain>
        <tissue evidence="1">Old leaves</tissue>
    </source>
</reference>
<accession>A0ABR2S407</accession>
<dbReference type="Proteomes" id="UP001396334">
    <property type="component" value="Unassembled WGS sequence"/>
</dbReference>
<organism evidence="1 2">
    <name type="scientific">Hibiscus sabdariffa</name>
    <name type="common">roselle</name>
    <dbReference type="NCBI Taxonomy" id="183260"/>
    <lineage>
        <taxon>Eukaryota</taxon>
        <taxon>Viridiplantae</taxon>
        <taxon>Streptophyta</taxon>
        <taxon>Embryophyta</taxon>
        <taxon>Tracheophyta</taxon>
        <taxon>Spermatophyta</taxon>
        <taxon>Magnoliopsida</taxon>
        <taxon>eudicotyledons</taxon>
        <taxon>Gunneridae</taxon>
        <taxon>Pentapetalae</taxon>
        <taxon>rosids</taxon>
        <taxon>malvids</taxon>
        <taxon>Malvales</taxon>
        <taxon>Malvaceae</taxon>
        <taxon>Malvoideae</taxon>
        <taxon>Hibiscus</taxon>
    </lineage>
</organism>
<evidence type="ECO:0000313" key="2">
    <source>
        <dbReference type="Proteomes" id="UP001396334"/>
    </source>
</evidence>
<name>A0ABR2S407_9ROSI</name>
<comment type="caution">
    <text evidence="1">The sequence shown here is derived from an EMBL/GenBank/DDBJ whole genome shotgun (WGS) entry which is preliminary data.</text>
</comment>
<gene>
    <name evidence="1" type="ORF">V6N11_054477</name>
</gene>
<evidence type="ECO:0000313" key="1">
    <source>
        <dbReference type="EMBL" id="KAK9019976.1"/>
    </source>
</evidence>
<sequence>MVSSGLHYWLHMTRSTCIIGWCHCPNIAHCEVPKERNSTLQLCLLPTKYIPATIHCRMDHGCSDIKTGRIIEFGNPGSFEDLNGLALNQQMQQHIEPCRMKDEMKLSIADILHKLFKASDGEDQKQICCAVSQVRLKKYQFALVES</sequence>
<dbReference type="EMBL" id="JBBPBN010000017">
    <property type="protein sequence ID" value="KAK9019976.1"/>
    <property type="molecule type" value="Genomic_DNA"/>
</dbReference>
<keyword evidence="2" id="KW-1185">Reference proteome</keyword>
<protein>
    <submittedName>
        <fullName evidence="1">Uncharacterized protein</fullName>
    </submittedName>
</protein>
<proteinExistence type="predicted"/>